<dbReference type="EMBL" id="CP064782">
    <property type="protein sequence ID" value="QWT49252.1"/>
    <property type="molecule type" value="Genomic_DNA"/>
</dbReference>
<gene>
    <name evidence="1" type="ORF">Azoinq_01125</name>
</gene>
<sequence length="91" mass="10165">MIVTNRNRTMAVVIRHDGHKVALVPMRGGKLAVQRMTVVEFNRDWSFCDYPLAKALETFIAHAQSLGASKEALHGLESLAERDRDVVASLF</sequence>
<evidence type="ECO:0000313" key="2">
    <source>
        <dbReference type="Proteomes" id="UP000683428"/>
    </source>
</evidence>
<protein>
    <submittedName>
        <fullName evidence="1">Uncharacterized protein</fullName>
    </submittedName>
</protein>
<name>A0A975SMU9_9RHOO</name>
<dbReference type="KEGG" id="aiq:Azoinq_01125"/>
<accession>A0A975SMU9</accession>
<reference evidence="1" key="1">
    <citation type="submission" date="2020-11" db="EMBL/GenBank/DDBJ databases">
        <title>Azospira inquinata sp. nov.</title>
        <authorList>
            <person name="Moe W.M."/>
            <person name="Mikes M.C."/>
        </authorList>
    </citation>
    <scope>NUCLEOTIDE SEQUENCE</scope>
    <source>
        <strain evidence="1">Azo-3</strain>
    </source>
</reference>
<proteinExistence type="predicted"/>
<dbReference type="Proteomes" id="UP000683428">
    <property type="component" value="Chromosome"/>
</dbReference>
<dbReference type="RefSeq" id="WP_216127745.1">
    <property type="nucleotide sequence ID" value="NZ_CP064782.1"/>
</dbReference>
<keyword evidence="2" id="KW-1185">Reference proteome</keyword>
<dbReference type="AlphaFoldDB" id="A0A975SMU9"/>
<organism evidence="1 2">
    <name type="scientific">Azospira inquinata</name>
    <dbReference type="NCBI Taxonomy" id="2785627"/>
    <lineage>
        <taxon>Bacteria</taxon>
        <taxon>Pseudomonadati</taxon>
        <taxon>Pseudomonadota</taxon>
        <taxon>Betaproteobacteria</taxon>
        <taxon>Rhodocyclales</taxon>
        <taxon>Rhodocyclaceae</taxon>
        <taxon>Azospira</taxon>
    </lineage>
</organism>
<evidence type="ECO:0000313" key="1">
    <source>
        <dbReference type="EMBL" id="QWT49252.1"/>
    </source>
</evidence>